<gene>
    <name evidence="1" type="ORF">ENV54_06320</name>
</gene>
<dbReference type="AlphaFoldDB" id="A0A7C4EWF6"/>
<dbReference type="InterPro" id="IPR050509">
    <property type="entry name" value="CoA-transferase_III"/>
</dbReference>
<evidence type="ECO:0000313" key="1">
    <source>
        <dbReference type="EMBL" id="HGH60896.1"/>
    </source>
</evidence>
<dbReference type="PANTHER" id="PTHR48228:SF5">
    <property type="entry name" value="ALPHA-METHYLACYL-COA RACEMASE"/>
    <property type="match status" value="1"/>
</dbReference>
<name>A0A7C4EWF6_9BACT</name>
<dbReference type="GO" id="GO:0016740">
    <property type="term" value="F:transferase activity"/>
    <property type="evidence" value="ECO:0007669"/>
    <property type="project" value="UniProtKB-KW"/>
</dbReference>
<protein>
    <submittedName>
        <fullName evidence="1">CoA transferase</fullName>
    </submittedName>
</protein>
<dbReference type="Gene3D" id="3.40.50.10540">
    <property type="entry name" value="Crotonobetainyl-coa:carnitine coa-transferase, domain 1"/>
    <property type="match status" value="1"/>
</dbReference>
<dbReference type="EMBL" id="DTGT01000194">
    <property type="protein sequence ID" value="HGH60896.1"/>
    <property type="molecule type" value="Genomic_DNA"/>
</dbReference>
<dbReference type="Gene3D" id="3.30.1540.10">
    <property type="entry name" value="formyl-coa transferase, domain 3"/>
    <property type="match status" value="1"/>
</dbReference>
<organism evidence="1">
    <name type="scientific">Desulfomonile tiedjei</name>
    <dbReference type="NCBI Taxonomy" id="2358"/>
    <lineage>
        <taxon>Bacteria</taxon>
        <taxon>Pseudomonadati</taxon>
        <taxon>Thermodesulfobacteriota</taxon>
        <taxon>Desulfomonilia</taxon>
        <taxon>Desulfomonilales</taxon>
        <taxon>Desulfomonilaceae</taxon>
        <taxon>Desulfomonile</taxon>
    </lineage>
</organism>
<accession>A0A7C4EWF6</accession>
<dbReference type="PANTHER" id="PTHR48228">
    <property type="entry name" value="SUCCINYL-COA--D-CITRAMALATE COA-TRANSFERASE"/>
    <property type="match status" value="1"/>
</dbReference>
<dbReference type="InterPro" id="IPR044855">
    <property type="entry name" value="CoA-Trfase_III_dom3_sf"/>
</dbReference>
<proteinExistence type="predicted"/>
<dbReference type="InterPro" id="IPR003673">
    <property type="entry name" value="CoA-Trfase_fam_III"/>
</dbReference>
<dbReference type="Pfam" id="PF02515">
    <property type="entry name" value="CoA_transf_3"/>
    <property type="match status" value="1"/>
</dbReference>
<dbReference type="InterPro" id="IPR023606">
    <property type="entry name" value="CoA-Trfase_III_dom_1_sf"/>
</dbReference>
<comment type="caution">
    <text evidence="1">The sequence shown here is derived from an EMBL/GenBank/DDBJ whole genome shotgun (WGS) entry which is preliminary data.</text>
</comment>
<reference evidence="1" key="1">
    <citation type="journal article" date="2020" name="mSystems">
        <title>Genome- and Community-Level Interaction Insights into Carbon Utilization and Element Cycling Functions of Hydrothermarchaeota in Hydrothermal Sediment.</title>
        <authorList>
            <person name="Zhou Z."/>
            <person name="Liu Y."/>
            <person name="Xu W."/>
            <person name="Pan J."/>
            <person name="Luo Z.H."/>
            <person name="Li M."/>
        </authorList>
    </citation>
    <scope>NUCLEOTIDE SEQUENCE [LARGE SCALE GENOMIC DNA]</scope>
    <source>
        <strain evidence="1">SpSt-769</strain>
    </source>
</reference>
<keyword evidence="1" id="KW-0808">Transferase</keyword>
<sequence length="477" mass="51344">MIHAASPCETDVCNVCRLFAGLVVVPHFSFLHGFAPTAMHDHILGGKSFVQRVAILWSGKLAFSPLLDMLNGEGSGSVCIQETHIVLSNVDDNQSGASLDGVRVVDLSRLLPGPFCSGILADHGASVTVIEAPRFRNDSVIVDVPMVQRNKRHMAVDLKHEAGREIFMRLAAAADVILEAFRPGVVRDLGVDYDTVKVLNPRIIYCSLSGYGQYGPLAKKAVHDLNCVAYAGVLDLLRDSQGTPIEPGLPLAGLIGSLYAAIGILLALQARNVTGAGQYIDVSMSDSLMSLLALPLAEAHSAATQAGAQAQPPGAHARPYYRSYRTKDARYLAVGALEKHLWKQLCEKLNCPFYTDKQHDSEAAEEIAQYFEHAFAQRDLDDWLAVFSDANDCVAPVLSGAELLEDKHAAARGMLYRTPSGAPQPGIAVKLGATPGSVRRPGYRFGEHTKEILVELGYTEREIAELVAAGTVWAPAV</sequence>
<dbReference type="SUPFAM" id="SSF89796">
    <property type="entry name" value="CoA-transferase family III (CaiB/BaiF)"/>
    <property type="match status" value="1"/>
</dbReference>